<evidence type="ECO:0000256" key="3">
    <source>
        <dbReference type="RuleBase" id="RU000363"/>
    </source>
</evidence>
<keyword evidence="5" id="KW-1185">Reference proteome</keyword>
<evidence type="ECO:0000313" key="5">
    <source>
        <dbReference type="Proteomes" id="UP000677016"/>
    </source>
</evidence>
<comment type="similarity">
    <text evidence="1 3">Belongs to the short-chain dehydrogenases/reductases (SDR) family.</text>
</comment>
<dbReference type="Gene3D" id="3.40.50.720">
    <property type="entry name" value="NAD(P)-binding Rossmann-like Domain"/>
    <property type="match status" value="1"/>
</dbReference>
<dbReference type="SUPFAM" id="SSF51735">
    <property type="entry name" value="NAD(P)-binding Rossmann-fold domains"/>
    <property type="match status" value="1"/>
</dbReference>
<organism evidence="4 5">
    <name type="scientific">Phycicoccus avicenniae</name>
    <dbReference type="NCBI Taxonomy" id="2828860"/>
    <lineage>
        <taxon>Bacteria</taxon>
        <taxon>Bacillati</taxon>
        <taxon>Actinomycetota</taxon>
        <taxon>Actinomycetes</taxon>
        <taxon>Micrococcales</taxon>
        <taxon>Intrasporangiaceae</taxon>
        <taxon>Phycicoccus</taxon>
    </lineage>
</organism>
<dbReference type="InterPro" id="IPR002347">
    <property type="entry name" value="SDR_fam"/>
</dbReference>
<dbReference type="EMBL" id="JAGSNF010000022">
    <property type="protein sequence ID" value="MBR7744640.1"/>
    <property type="molecule type" value="Genomic_DNA"/>
</dbReference>
<dbReference type="GO" id="GO:0016491">
    <property type="term" value="F:oxidoreductase activity"/>
    <property type="evidence" value="ECO:0007669"/>
    <property type="project" value="UniProtKB-KW"/>
</dbReference>
<gene>
    <name evidence="4" type="ORF">KC207_15190</name>
</gene>
<dbReference type="AlphaFoldDB" id="A0A941DAC6"/>
<reference evidence="4" key="1">
    <citation type="submission" date="2021-04" db="EMBL/GenBank/DDBJ databases">
        <title>Phycicoccus avicenniae sp. nov., a novel endophytic actinomycetes isolated from branch of Avicennia mariana.</title>
        <authorList>
            <person name="Tuo L."/>
        </authorList>
    </citation>
    <scope>NUCLEOTIDE SEQUENCE</scope>
    <source>
        <strain evidence="4">BSK3Z-2</strain>
    </source>
</reference>
<comment type="caution">
    <text evidence="4">The sequence shown here is derived from an EMBL/GenBank/DDBJ whole genome shotgun (WGS) entry which is preliminary data.</text>
</comment>
<evidence type="ECO:0000256" key="2">
    <source>
        <dbReference type="ARBA" id="ARBA00023002"/>
    </source>
</evidence>
<dbReference type="GO" id="GO:0016020">
    <property type="term" value="C:membrane"/>
    <property type="evidence" value="ECO:0007669"/>
    <property type="project" value="TreeGrafter"/>
</dbReference>
<evidence type="ECO:0000256" key="1">
    <source>
        <dbReference type="ARBA" id="ARBA00006484"/>
    </source>
</evidence>
<dbReference type="PRINTS" id="PR00081">
    <property type="entry name" value="GDHRDH"/>
</dbReference>
<accession>A0A941DAC6</accession>
<proteinExistence type="inferred from homology"/>
<protein>
    <submittedName>
        <fullName evidence="4">SDR family NAD(P)-dependent oxidoreductase</fullName>
    </submittedName>
</protein>
<sequence length="258" mass="27324">MTTALVTGATAGIGLAFARRLARDGHDLVLVARDRARLERLAAELRAAHGHAVEVLVADLADRRQTQDVCDRLADPARPVDVLVNNAGFGQERPFVDNDVAREEAALDVMVRAVLLTSHAAAGAMRARGRGCILNVSSVAGWMASGSYSAHKSFVTVLSEALAGQLRDTGVTVTAVCPGLTRTEFHDRARMRRPGVPAGLWLDADDVAAQALADAAAGRVVSVPGPQWTALSLLVRALPRPVVRGAGARLLDRVRGRR</sequence>
<dbReference type="Proteomes" id="UP000677016">
    <property type="component" value="Unassembled WGS sequence"/>
</dbReference>
<dbReference type="CDD" id="cd05233">
    <property type="entry name" value="SDR_c"/>
    <property type="match status" value="1"/>
</dbReference>
<dbReference type="Pfam" id="PF00106">
    <property type="entry name" value="adh_short"/>
    <property type="match status" value="1"/>
</dbReference>
<evidence type="ECO:0000313" key="4">
    <source>
        <dbReference type="EMBL" id="MBR7744640.1"/>
    </source>
</evidence>
<dbReference type="PANTHER" id="PTHR44196:SF2">
    <property type="entry name" value="SHORT-CHAIN DEHYDROGENASE-RELATED"/>
    <property type="match status" value="1"/>
</dbReference>
<keyword evidence="2" id="KW-0560">Oxidoreductase</keyword>
<name>A0A941DAC6_9MICO</name>
<dbReference type="PRINTS" id="PR00080">
    <property type="entry name" value="SDRFAMILY"/>
</dbReference>
<dbReference type="PANTHER" id="PTHR44196">
    <property type="entry name" value="DEHYDROGENASE/REDUCTASE SDR FAMILY MEMBER 7B"/>
    <property type="match status" value="1"/>
</dbReference>
<dbReference type="PIRSF" id="PIRSF000126">
    <property type="entry name" value="11-beta-HSD1"/>
    <property type="match status" value="1"/>
</dbReference>
<dbReference type="InterPro" id="IPR036291">
    <property type="entry name" value="NAD(P)-bd_dom_sf"/>
</dbReference>
<dbReference type="RefSeq" id="WP_211604164.1">
    <property type="nucleotide sequence ID" value="NZ_JAGSNF010000022.1"/>
</dbReference>